<dbReference type="AlphaFoldDB" id="A0A1B6CYH4"/>
<sequence length="180" mass="19776">PIEQGAKSMTELRTQQHLDDVRKAKLAVKVKSAGERFKGYKPTGAAVKYAQNKVGVMPNIEIVLQEIADSAGIDLSKPASMSAFLEAIVTDVYVNPYSDKQAFDGHIDAGGTLIPRSIVKQVIQPYVGTMYRRFARAMASIVVEVMTDNYTVFGEILDKRCSELNLSTRAEAVYHFDGAD</sequence>
<reference evidence="1" key="1">
    <citation type="submission" date="2015-12" db="EMBL/GenBank/DDBJ databases">
        <title>De novo transcriptome assembly of four potential Pierce s Disease insect vectors from Arizona vineyards.</title>
        <authorList>
            <person name="Tassone E.E."/>
        </authorList>
    </citation>
    <scope>NUCLEOTIDE SEQUENCE</scope>
</reference>
<gene>
    <name evidence="1" type="ORF">g.45514</name>
</gene>
<feature type="non-terminal residue" evidence="1">
    <location>
        <position position="1"/>
    </location>
</feature>
<name>A0A1B6CYH4_9HEMI</name>
<proteinExistence type="predicted"/>
<organism evidence="1">
    <name type="scientific">Clastoptera arizonana</name>
    <name type="common">Arizona spittle bug</name>
    <dbReference type="NCBI Taxonomy" id="38151"/>
    <lineage>
        <taxon>Eukaryota</taxon>
        <taxon>Metazoa</taxon>
        <taxon>Ecdysozoa</taxon>
        <taxon>Arthropoda</taxon>
        <taxon>Hexapoda</taxon>
        <taxon>Insecta</taxon>
        <taxon>Pterygota</taxon>
        <taxon>Neoptera</taxon>
        <taxon>Paraneoptera</taxon>
        <taxon>Hemiptera</taxon>
        <taxon>Auchenorrhyncha</taxon>
        <taxon>Cercopoidea</taxon>
        <taxon>Clastopteridae</taxon>
        <taxon>Clastoptera</taxon>
    </lineage>
</organism>
<dbReference type="EMBL" id="GEDC01018985">
    <property type="protein sequence ID" value="JAS18313.1"/>
    <property type="molecule type" value="Transcribed_RNA"/>
</dbReference>
<protein>
    <submittedName>
        <fullName evidence="1">Uncharacterized protein</fullName>
    </submittedName>
</protein>
<accession>A0A1B6CYH4</accession>
<feature type="non-terminal residue" evidence="1">
    <location>
        <position position="180"/>
    </location>
</feature>
<evidence type="ECO:0000313" key="1">
    <source>
        <dbReference type="EMBL" id="JAS18313.1"/>
    </source>
</evidence>